<dbReference type="EMBL" id="JACEGA010000001">
    <property type="protein sequence ID" value="MBB2183963.1"/>
    <property type="molecule type" value="Genomic_DNA"/>
</dbReference>
<keyword evidence="2" id="KW-1185">Reference proteome</keyword>
<sequence>MNNQNIIIENTKKLLSIRCYEGLKTAANEWLEAIGTENEKQASEKYVAVLEDSIVDIDTVISLFTSASGIERFGPENASQIANHAKEIKANGAKWCDCPACTAAMEVLKYKEDLLA</sequence>
<proteinExistence type="predicted"/>
<accession>A0A839K222</accession>
<evidence type="ECO:0000313" key="1">
    <source>
        <dbReference type="EMBL" id="MBB2183963.1"/>
    </source>
</evidence>
<reference evidence="1 2" key="1">
    <citation type="submission" date="2020-07" db="EMBL/GenBank/DDBJ databases">
        <title>Characterization and genome sequencing of isolate MD1, a novel member within the family Lachnospiraceae.</title>
        <authorList>
            <person name="Rettenmaier R."/>
            <person name="Di Bello L."/>
            <person name="Zinser C."/>
            <person name="Scheitz K."/>
            <person name="Liebl W."/>
            <person name="Zverlov V."/>
        </authorList>
    </citation>
    <scope>NUCLEOTIDE SEQUENCE [LARGE SCALE GENOMIC DNA]</scope>
    <source>
        <strain evidence="1 2">MD1</strain>
    </source>
</reference>
<gene>
    <name evidence="1" type="ORF">H0486_13870</name>
</gene>
<organism evidence="1 2">
    <name type="scientific">Variimorphobacter saccharofermentans</name>
    <dbReference type="NCBI Taxonomy" id="2755051"/>
    <lineage>
        <taxon>Bacteria</taxon>
        <taxon>Bacillati</taxon>
        <taxon>Bacillota</taxon>
        <taxon>Clostridia</taxon>
        <taxon>Lachnospirales</taxon>
        <taxon>Lachnospiraceae</taxon>
        <taxon>Variimorphobacter</taxon>
    </lineage>
</organism>
<dbReference type="RefSeq" id="WP_228353573.1">
    <property type="nucleotide sequence ID" value="NZ_JACEGA010000001.1"/>
</dbReference>
<evidence type="ECO:0000313" key="2">
    <source>
        <dbReference type="Proteomes" id="UP000574276"/>
    </source>
</evidence>
<protein>
    <recommendedName>
        <fullName evidence="3">Molecular chaperone Hsp90</fullName>
    </recommendedName>
</protein>
<name>A0A839K222_9FIRM</name>
<dbReference type="AlphaFoldDB" id="A0A839K222"/>
<comment type="caution">
    <text evidence="1">The sequence shown here is derived from an EMBL/GenBank/DDBJ whole genome shotgun (WGS) entry which is preliminary data.</text>
</comment>
<dbReference type="Proteomes" id="UP000574276">
    <property type="component" value="Unassembled WGS sequence"/>
</dbReference>
<evidence type="ECO:0008006" key="3">
    <source>
        <dbReference type="Google" id="ProtNLM"/>
    </source>
</evidence>